<dbReference type="Proteomes" id="UP001162992">
    <property type="component" value="Chromosome 19"/>
</dbReference>
<keyword evidence="2" id="KW-1185">Reference proteome</keyword>
<name>A0ACC2AWR6_DIPCM</name>
<reference evidence="2" key="1">
    <citation type="journal article" date="2024" name="Proc. Natl. Acad. Sci. U.S.A.">
        <title>Extraordinary preservation of gene collinearity over three hundred million years revealed in homosporous lycophytes.</title>
        <authorList>
            <person name="Li C."/>
            <person name="Wickell D."/>
            <person name="Kuo L.Y."/>
            <person name="Chen X."/>
            <person name="Nie B."/>
            <person name="Liao X."/>
            <person name="Peng D."/>
            <person name="Ji J."/>
            <person name="Jenkins J."/>
            <person name="Williams M."/>
            <person name="Shu S."/>
            <person name="Plott C."/>
            <person name="Barry K."/>
            <person name="Rajasekar S."/>
            <person name="Grimwood J."/>
            <person name="Han X."/>
            <person name="Sun S."/>
            <person name="Hou Z."/>
            <person name="He W."/>
            <person name="Dai G."/>
            <person name="Sun C."/>
            <person name="Schmutz J."/>
            <person name="Leebens-Mack J.H."/>
            <person name="Li F.W."/>
            <person name="Wang L."/>
        </authorList>
    </citation>
    <scope>NUCLEOTIDE SEQUENCE [LARGE SCALE GENOMIC DNA]</scope>
    <source>
        <strain evidence="2">cv. PW_Plant_1</strain>
    </source>
</reference>
<organism evidence="1 2">
    <name type="scientific">Diphasiastrum complanatum</name>
    <name type="common">Issler's clubmoss</name>
    <name type="synonym">Lycopodium complanatum</name>
    <dbReference type="NCBI Taxonomy" id="34168"/>
    <lineage>
        <taxon>Eukaryota</taxon>
        <taxon>Viridiplantae</taxon>
        <taxon>Streptophyta</taxon>
        <taxon>Embryophyta</taxon>
        <taxon>Tracheophyta</taxon>
        <taxon>Lycopodiopsida</taxon>
        <taxon>Lycopodiales</taxon>
        <taxon>Lycopodiaceae</taxon>
        <taxon>Lycopodioideae</taxon>
        <taxon>Diphasiastrum</taxon>
    </lineage>
</organism>
<comment type="caution">
    <text evidence="1">The sequence shown here is derived from an EMBL/GenBank/DDBJ whole genome shotgun (WGS) entry which is preliminary data.</text>
</comment>
<dbReference type="EMBL" id="CM055110">
    <property type="protein sequence ID" value="KAJ7521929.1"/>
    <property type="molecule type" value="Genomic_DNA"/>
</dbReference>
<evidence type="ECO:0000313" key="1">
    <source>
        <dbReference type="EMBL" id="KAJ7521929.1"/>
    </source>
</evidence>
<sequence>MPVITRASLLKEFSTAHHCHHEHLPNVEDRPVDAIVTSWQEGGQSVEQTSFSASKISPRGARHRRIELEGAKSDNISSGSKKYHKSVSVKVAYDDAKEGKAGNIWEEFAFTGKQSTIKGSKSSGTYDIAEPCDFESGASKTFLCRASSPTRWRELLDCIREMRAKQTAPVDSMGCEKAGNLLPPKDRRFALLVSALLSSQTKDEVTHGAIQRLQQEGLLSIVGLLKSEESLIAKLIFPVGFYKRKATYLKKVAELCHEKHNGDIPMTLQELLLLPGVGPKMAHLVMNVAWENVQGICVDTHVHRIANRLAWVSHSKSTKHHRMNTNTPEETRISLEAWLPKEEWFAINPLLVGFGQTICTPLRPHCSECLLNTICPSAFKEGRGPSRKRQIDGREDAADDHNCLAES</sequence>
<evidence type="ECO:0000313" key="2">
    <source>
        <dbReference type="Proteomes" id="UP001162992"/>
    </source>
</evidence>
<proteinExistence type="predicted"/>
<accession>A0ACC2AWR6</accession>
<protein>
    <submittedName>
        <fullName evidence="1">Uncharacterized protein</fullName>
    </submittedName>
</protein>
<gene>
    <name evidence="1" type="ORF">O6H91_19G075400</name>
</gene>